<keyword evidence="1" id="KW-0812">Transmembrane</keyword>
<feature type="transmembrane region" description="Helical" evidence="1">
    <location>
        <begin position="82"/>
        <end position="103"/>
    </location>
</feature>
<dbReference type="Proteomes" id="UP000304864">
    <property type="component" value="Chromosome"/>
</dbReference>
<dbReference type="KEGG" id="thig:FE785_05010"/>
<keyword evidence="4" id="KW-1185">Reference proteome</keyword>
<dbReference type="OrthoDB" id="1631120at2"/>
<dbReference type="AlphaFoldDB" id="A0A4P9K7P2"/>
<evidence type="ECO:0000256" key="1">
    <source>
        <dbReference type="SAM" id="Phobius"/>
    </source>
</evidence>
<keyword evidence="1" id="KW-1133">Transmembrane helix</keyword>
<feature type="domain" description="Chlorhexidine efflux transporter" evidence="2">
    <location>
        <begin position="6"/>
        <end position="67"/>
    </location>
</feature>
<dbReference type="Pfam" id="PF05232">
    <property type="entry name" value="BTP"/>
    <property type="match status" value="2"/>
</dbReference>
<feature type="domain" description="Chlorhexidine efflux transporter" evidence="2">
    <location>
        <begin position="73"/>
        <end position="134"/>
    </location>
</feature>
<reference evidence="3 4" key="1">
    <citation type="submission" date="2019-05" db="EMBL/GenBank/DDBJ databases">
        <title>Thiomicrorhabdus sediminis sp. nov, a novel sulfur-oxidizing bacterium isolated from coastal sediment.</title>
        <authorList>
            <person name="Liu X."/>
        </authorList>
    </citation>
    <scope>NUCLEOTIDE SEQUENCE [LARGE SCALE GENOMIC DNA]</scope>
    <source>
        <strain evidence="3 4">G1</strain>
    </source>
</reference>
<proteinExistence type="predicted"/>
<organism evidence="3 4">
    <name type="scientific">Thiomicrorhabdus sediminis</name>
    <dbReference type="NCBI Taxonomy" id="2580412"/>
    <lineage>
        <taxon>Bacteria</taxon>
        <taxon>Pseudomonadati</taxon>
        <taxon>Pseudomonadota</taxon>
        <taxon>Gammaproteobacteria</taxon>
        <taxon>Thiotrichales</taxon>
        <taxon>Piscirickettsiaceae</taxon>
        <taxon>Thiomicrorhabdus</taxon>
    </lineage>
</organism>
<feature type="transmembrane region" description="Helical" evidence="1">
    <location>
        <begin position="109"/>
        <end position="130"/>
    </location>
</feature>
<keyword evidence="1" id="KW-0472">Membrane</keyword>
<dbReference type="InterPro" id="IPR007896">
    <property type="entry name" value="BTP_bacteria"/>
</dbReference>
<accession>A0A4P9K7P2</accession>
<dbReference type="EMBL" id="CP040602">
    <property type="protein sequence ID" value="QCU91125.1"/>
    <property type="molecule type" value="Genomic_DNA"/>
</dbReference>
<name>A0A4P9K7P2_9GAMM</name>
<protein>
    <submittedName>
        <fullName evidence="3">PACE efflux transporter</fullName>
    </submittedName>
</protein>
<sequence>MTLTRIKRRLLYVIVFEITAIILSTFVLMLLSNSDVDESLPVAILMSTAAVVWNYLFNTAFEFWETRQQINKRTLAVRSLHALGFEGGLILICVPLYMVWYGVDLWTAFAMEAALLLFFLVYTFVFTFLFDQVFILQHQMPAKA</sequence>
<feature type="transmembrane region" description="Helical" evidence="1">
    <location>
        <begin position="12"/>
        <end position="31"/>
    </location>
</feature>
<evidence type="ECO:0000313" key="3">
    <source>
        <dbReference type="EMBL" id="QCU91125.1"/>
    </source>
</evidence>
<dbReference type="InterPro" id="IPR058208">
    <property type="entry name" value="PACE"/>
</dbReference>
<gene>
    <name evidence="3" type="ORF">FE785_05010</name>
</gene>
<feature type="transmembrane region" description="Helical" evidence="1">
    <location>
        <begin position="43"/>
        <end position="61"/>
    </location>
</feature>
<evidence type="ECO:0000259" key="2">
    <source>
        <dbReference type="Pfam" id="PF05232"/>
    </source>
</evidence>
<evidence type="ECO:0000313" key="4">
    <source>
        <dbReference type="Proteomes" id="UP000304864"/>
    </source>
</evidence>
<dbReference type="NCBIfam" id="NF033664">
    <property type="entry name" value="PACE_transport"/>
    <property type="match status" value="1"/>
</dbReference>